<evidence type="ECO:0008006" key="6">
    <source>
        <dbReference type="Google" id="ProtNLM"/>
    </source>
</evidence>
<keyword evidence="2" id="KW-0732">Signal</keyword>
<feature type="chain" id="PRO_5044631943" description="GPI anchored protein" evidence="2">
    <location>
        <begin position="19"/>
        <end position="254"/>
    </location>
</feature>
<evidence type="ECO:0000256" key="2">
    <source>
        <dbReference type="SAM" id="SignalP"/>
    </source>
</evidence>
<accession>A0A6G1GAD3</accession>
<protein>
    <recommendedName>
        <fullName evidence="6">GPI anchored protein</fullName>
    </recommendedName>
</protein>
<keyword evidence="4" id="KW-1185">Reference proteome</keyword>
<feature type="signal peptide" evidence="2">
    <location>
        <begin position="1"/>
        <end position="18"/>
    </location>
</feature>
<evidence type="ECO:0000313" key="5">
    <source>
        <dbReference type="RefSeq" id="XP_033536669.1"/>
    </source>
</evidence>
<reference evidence="3 5" key="1">
    <citation type="submission" date="2020-01" db="EMBL/GenBank/DDBJ databases">
        <authorList>
            <consortium name="DOE Joint Genome Institute"/>
            <person name="Haridas S."/>
            <person name="Albert R."/>
            <person name="Binder M."/>
            <person name="Bloem J."/>
            <person name="Labutti K."/>
            <person name="Salamov A."/>
            <person name="Andreopoulos B."/>
            <person name="Baker S.E."/>
            <person name="Barry K."/>
            <person name="Bills G."/>
            <person name="Bluhm B.H."/>
            <person name="Cannon C."/>
            <person name="Castanera R."/>
            <person name="Culley D.E."/>
            <person name="Daum C."/>
            <person name="Ezra D."/>
            <person name="Gonzalez J.B."/>
            <person name="Henrissat B."/>
            <person name="Kuo A."/>
            <person name="Liang C."/>
            <person name="Lipzen A."/>
            <person name="Lutzoni F."/>
            <person name="Magnuson J."/>
            <person name="Mondo S."/>
            <person name="Nolan M."/>
            <person name="Ohm R."/>
            <person name="Pangilinan J."/>
            <person name="Park H.-J."/>
            <person name="Ramirez L."/>
            <person name="Alfaro M."/>
            <person name="Sun H."/>
            <person name="Tritt A."/>
            <person name="Yoshinaga Y."/>
            <person name="Zwiers L.-H."/>
            <person name="Turgeon B.G."/>
            <person name="Goodwin S.B."/>
            <person name="Spatafora J.W."/>
            <person name="Crous P.W."/>
            <person name="Grigoriev I.V."/>
        </authorList>
    </citation>
    <scope>NUCLEOTIDE SEQUENCE</scope>
    <source>
        <strain evidence="3 5">CBS 781.70</strain>
    </source>
</reference>
<dbReference type="AlphaFoldDB" id="A0A6G1GAD3"/>
<dbReference type="Proteomes" id="UP000504638">
    <property type="component" value="Unplaced"/>
</dbReference>
<dbReference type="GeneID" id="54421655"/>
<feature type="compositionally biased region" description="Low complexity" evidence="1">
    <location>
        <begin position="203"/>
        <end position="232"/>
    </location>
</feature>
<evidence type="ECO:0000313" key="3">
    <source>
        <dbReference type="EMBL" id="KAF1815038.1"/>
    </source>
</evidence>
<evidence type="ECO:0000256" key="1">
    <source>
        <dbReference type="SAM" id="MobiDB-lite"/>
    </source>
</evidence>
<dbReference type="OrthoDB" id="4991875at2759"/>
<gene>
    <name evidence="3 5" type="ORF">P152DRAFT_471683</name>
</gene>
<dbReference type="PANTHER" id="PTHR40640">
    <property type="entry name" value="ANCHORED GLYCOPROTEIN, PUTATIVE (AFU_ORTHOLOGUE AFUA_8G04860)-RELATED"/>
    <property type="match status" value="1"/>
</dbReference>
<proteinExistence type="predicted"/>
<dbReference type="EMBL" id="ML975152">
    <property type="protein sequence ID" value="KAF1815038.1"/>
    <property type="molecule type" value="Genomic_DNA"/>
</dbReference>
<dbReference type="RefSeq" id="XP_033536669.1">
    <property type="nucleotide sequence ID" value="XM_033681085.1"/>
</dbReference>
<evidence type="ECO:0000313" key="4">
    <source>
        <dbReference type="Proteomes" id="UP000504638"/>
    </source>
</evidence>
<organism evidence="3">
    <name type="scientific">Eremomyces bilateralis CBS 781.70</name>
    <dbReference type="NCBI Taxonomy" id="1392243"/>
    <lineage>
        <taxon>Eukaryota</taxon>
        <taxon>Fungi</taxon>
        <taxon>Dikarya</taxon>
        <taxon>Ascomycota</taxon>
        <taxon>Pezizomycotina</taxon>
        <taxon>Dothideomycetes</taxon>
        <taxon>Dothideomycetes incertae sedis</taxon>
        <taxon>Eremomycetales</taxon>
        <taxon>Eremomycetaceae</taxon>
        <taxon>Eremomyces</taxon>
    </lineage>
</organism>
<sequence>MMLSRSVIISVLAAVAVAAAVDEFATLVDLFPPDISIGASIVGSDDSATTYVVACATFPAPNNVQADKSACSEFGTVTMTQGPETFHYATATVITELNPPATVTADLDCSFAGTVSAVCTQVVDGIPPLPTELSELQAQLAVFPMTTTLTGDEMPPLVPVTITAGGSGQGQASEHSMSSGMDHATMSSGMDHATMSGGGGRPGTTNNGTSGPAQTGGPPSPTGAGTTQSGSANKAWGSGAGVGVAGVLAAIFAL</sequence>
<name>A0A6G1GAD3_9PEZI</name>
<reference evidence="5" key="3">
    <citation type="submission" date="2025-04" db="UniProtKB">
        <authorList>
            <consortium name="RefSeq"/>
        </authorList>
    </citation>
    <scope>IDENTIFICATION</scope>
    <source>
        <strain evidence="5">CBS 781.70</strain>
    </source>
</reference>
<feature type="compositionally biased region" description="Polar residues" evidence="1">
    <location>
        <begin position="170"/>
        <end position="179"/>
    </location>
</feature>
<feature type="region of interest" description="Disordered" evidence="1">
    <location>
        <begin position="160"/>
        <end position="232"/>
    </location>
</feature>
<dbReference type="PANTHER" id="PTHR40640:SF1">
    <property type="entry name" value="ANCHORED GLYCOPROTEIN, PUTATIVE (AFU_ORTHOLOGUE AFUA_8G04860)-RELATED"/>
    <property type="match status" value="1"/>
</dbReference>
<reference evidence="5" key="2">
    <citation type="submission" date="2020-04" db="EMBL/GenBank/DDBJ databases">
        <authorList>
            <consortium name="NCBI Genome Project"/>
        </authorList>
    </citation>
    <scope>NUCLEOTIDE SEQUENCE</scope>
    <source>
        <strain evidence="5">CBS 781.70</strain>
    </source>
</reference>